<evidence type="ECO:0000259" key="7">
    <source>
        <dbReference type="PROSITE" id="PS51471"/>
    </source>
</evidence>
<dbReference type="InterPro" id="IPR006620">
    <property type="entry name" value="Pro_4_hyd_alph"/>
</dbReference>
<evidence type="ECO:0000256" key="5">
    <source>
        <dbReference type="ARBA" id="ARBA00023002"/>
    </source>
</evidence>
<dbReference type="Pfam" id="PF13640">
    <property type="entry name" value="2OG-FeII_Oxy_3"/>
    <property type="match status" value="1"/>
</dbReference>
<dbReference type="PANTHER" id="PTHR10869">
    <property type="entry name" value="PROLYL 4-HYDROXYLASE ALPHA SUBUNIT"/>
    <property type="match status" value="1"/>
</dbReference>
<dbReference type="InterPro" id="IPR044862">
    <property type="entry name" value="Pro_4_hyd_alph_FE2OG_OXY"/>
</dbReference>
<dbReference type="GO" id="GO:0004656">
    <property type="term" value="F:procollagen-proline 4-dioxygenase activity"/>
    <property type="evidence" value="ECO:0007669"/>
    <property type="project" value="TreeGrafter"/>
</dbReference>
<dbReference type="GO" id="GO:0005783">
    <property type="term" value="C:endoplasmic reticulum"/>
    <property type="evidence" value="ECO:0007669"/>
    <property type="project" value="TreeGrafter"/>
</dbReference>
<dbReference type="PROSITE" id="PS51471">
    <property type="entry name" value="FE2OG_OXY"/>
    <property type="match status" value="1"/>
</dbReference>
<keyword evidence="8" id="KW-1185">Reference proteome</keyword>
<evidence type="ECO:0000256" key="2">
    <source>
        <dbReference type="ARBA" id="ARBA00022723"/>
    </source>
</evidence>
<evidence type="ECO:0000256" key="1">
    <source>
        <dbReference type="ARBA" id="ARBA00001961"/>
    </source>
</evidence>
<name>A0A914VDI5_9BILA</name>
<dbReference type="InterPro" id="IPR005123">
    <property type="entry name" value="Oxoglu/Fe-dep_dioxygenase_dom"/>
</dbReference>
<evidence type="ECO:0000313" key="9">
    <source>
        <dbReference type="WBParaSite" id="PSAMB.scaffold18611size911.g37634.t1"/>
    </source>
</evidence>
<dbReference type="AlphaFoldDB" id="A0A914VDI5"/>
<keyword evidence="2" id="KW-0479">Metal-binding</keyword>
<dbReference type="InterPro" id="IPR045054">
    <property type="entry name" value="P4HA-like"/>
</dbReference>
<dbReference type="GO" id="GO:0031418">
    <property type="term" value="F:L-ascorbic acid binding"/>
    <property type="evidence" value="ECO:0007669"/>
    <property type="project" value="UniProtKB-KW"/>
</dbReference>
<comment type="cofactor">
    <cofactor evidence="1">
        <name>L-ascorbate</name>
        <dbReference type="ChEBI" id="CHEBI:38290"/>
    </cofactor>
</comment>
<proteinExistence type="predicted"/>
<keyword evidence="6" id="KW-0408">Iron</keyword>
<keyword evidence="4" id="KW-0223">Dioxygenase</keyword>
<feature type="domain" description="Fe2OG dioxygenase" evidence="7">
    <location>
        <begin position="10"/>
        <end position="111"/>
    </location>
</feature>
<dbReference type="WBParaSite" id="PSAMB.scaffold18611size911.g37634.t1">
    <property type="protein sequence ID" value="PSAMB.scaffold18611size911.g37634.t1"/>
    <property type="gene ID" value="PSAMB.scaffold18611size911.g37634"/>
</dbReference>
<reference evidence="9" key="1">
    <citation type="submission" date="2022-11" db="UniProtKB">
        <authorList>
            <consortium name="WormBaseParasite"/>
        </authorList>
    </citation>
    <scope>IDENTIFICATION</scope>
</reference>
<dbReference type="Proteomes" id="UP000887566">
    <property type="component" value="Unplaced"/>
</dbReference>
<dbReference type="PANTHER" id="PTHR10869:SF246">
    <property type="entry name" value="TRANSMEMBRANE PROLYL 4-HYDROXYLASE"/>
    <property type="match status" value="1"/>
</dbReference>
<evidence type="ECO:0000256" key="6">
    <source>
        <dbReference type="ARBA" id="ARBA00023004"/>
    </source>
</evidence>
<dbReference type="SMART" id="SM00702">
    <property type="entry name" value="P4Hc"/>
    <property type="match status" value="1"/>
</dbReference>
<accession>A0A914VDI5</accession>
<organism evidence="8 9">
    <name type="scientific">Plectus sambesii</name>
    <dbReference type="NCBI Taxonomy" id="2011161"/>
    <lineage>
        <taxon>Eukaryota</taxon>
        <taxon>Metazoa</taxon>
        <taxon>Ecdysozoa</taxon>
        <taxon>Nematoda</taxon>
        <taxon>Chromadorea</taxon>
        <taxon>Plectida</taxon>
        <taxon>Plectina</taxon>
        <taxon>Plectoidea</taxon>
        <taxon>Plectidae</taxon>
        <taxon>Plectus</taxon>
    </lineage>
</organism>
<evidence type="ECO:0000313" key="8">
    <source>
        <dbReference type="Proteomes" id="UP000887566"/>
    </source>
</evidence>
<evidence type="ECO:0000256" key="4">
    <source>
        <dbReference type="ARBA" id="ARBA00022964"/>
    </source>
</evidence>
<keyword evidence="3" id="KW-0847">Vitamin C</keyword>
<dbReference type="GO" id="GO:0005506">
    <property type="term" value="F:iron ion binding"/>
    <property type="evidence" value="ECO:0007669"/>
    <property type="project" value="InterPro"/>
</dbReference>
<evidence type="ECO:0000256" key="3">
    <source>
        <dbReference type="ARBA" id="ARBA00022896"/>
    </source>
</evidence>
<dbReference type="Gene3D" id="2.60.120.620">
    <property type="entry name" value="q2cbj1_9rhob like domain"/>
    <property type="match status" value="1"/>
</dbReference>
<sequence length="131" mass="14665">LSGLKVTEPSAEKMSITHYETGGFYTTHYDSEDDTPAFRRRLGTFLLYLNGNYRGGNTVFPHLQLAITPQQGDGLVFYSHKTNSRLDELTLHTGCPIKEGDKWIGSLWIRNTTQHGPAATCFGDQLYVRPG</sequence>
<protein>
    <submittedName>
        <fullName evidence="9">Fe2OG dioxygenase domain-containing protein</fullName>
    </submittedName>
</protein>
<keyword evidence="5" id="KW-0560">Oxidoreductase</keyword>